<evidence type="ECO:0008006" key="3">
    <source>
        <dbReference type="Google" id="ProtNLM"/>
    </source>
</evidence>
<organism evidence="1 2">
    <name type="scientific">Megalodesulfovibrio gigas (strain ATCC 19364 / DSM 1382 / NCIMB 9332 / VKM B-1759)</name>
    <name type="common">Desulfovibrio gigas</name>
    <dbReference type="NCBI Taxonomy" id="1121448"/>
    <lineage>
        <taxon>Bacteria</taxon>
        <taxon>Pseudomonadati</taxon>
        <taxon>Thermodesulfobacteriota</taxon>
        <taxon>Desulfovibrionia</taxon>
        <taxon>Desulfovibrionales</taxon>
        <taxon>Desulfovibrionaceae</taxon>
        <taxon>Megalodesulfovibrio</taxon>
    </lineage>
</organism>
<gene>
    <name evidence="1" type="ORF">DGI_0957</name>
</gene>
<dbReference type="AlphaFoldDB" id="T2G9N4"/>
<dbReference type="HOGENOM" id="CLU_2259207_0_0_7"/>
<evidence type="ECO:0000313" key="1">
    <source>
        <dbReference type="EMBL" id="AGW12841.1"/>
    </source>
</evidence>
<reference evidence="1 2" key="1">
    <citation type="journal article" date="2013" name="J. Bacteriol.">
        <title>Roles of HynAB and Ech, the only two hydrogenases found in the model sulfate reducer Desulfovibrio gigas.</title>
        <authorList>
            <person name="Morais-Silva F.O."/>
            <person name="Santos C.I."/>
            <person name="Rodrigues R."/>
            <person name="Pereira I.A."/>
            <person name="Rodrigues-Pousada C."/>
        </authorList>
    </citation>
    <scope>NUCLEOTIDE SEQUENCE [LARGE SCALE GENOMIC DNA]</scope>
    <source>
        <strain evidence="2">ATCC 19364 / DSM 1382 / NCIMB 9332 / VKM B-1759</strain>
    </source>
</reference>
<keyword evidence="2" id="KW-1185">Reference proteome</keyword>
<sequence>MLKLTPDPQFKVSVNITVPGQDAPAKIVVTYKYMPRSQAEAWTRTLEGKSDADALADIVLGWEGVDAPYSRESLEQLLDAYPAAGLELLVAFRKNLLESRQKN</sequence>
<dbReference type="Pfam" id="PF08748">
    <property type="entry name" value="Phage_TAC_4"/>
    <property type="match status" value="1"/>
</dbReference>
<dbReference type="PATRIC" id="fig|1121448.10.peg.957"/>
<dbReference type="Proteomes" id="UP000016587">
    <property type="component" value="Chromosome"/>
</dbReference>
<proteinExistence type="predicted"/>
<evidence type="ECO:0000313" key="2">
    <source>
        <dbReference type="Proteomes" id="UP000016587"/>
    </source>
</evidence>
<reference evidence="2" key="2">
    <citation type="submission" date="2013-07" db="EMBL/GenBank/DDBJ databases">
        <authorList>
            <person name="Morais-Silva F.O."/>
            <person name="Rezende A.M."/>
            <person name="Pimentel C."/>
            <person name="Resende D.M."/>
            <person name="Santos C.I."/>
            <person name="Clemente C."/>
            <person name="de Oliveira L.M."/>
            <person name="da Silva S.M."/>
            <person name="Costa D.A."/>
            <person name="Varela-Raposo A."/>
            <person name="Horacio E.C.A."/>
            <person name="Matos M."/>
            <person name="Flores O."/>
            <person name="Ruiz J.C."/>
            <person name="Rodrigues-Pousada C."/>
        </authorList>
    </citation>
    <scope>NUCLEOTIDE SEQUENCE [LARGE SCALE GENOMIC DNA]</scope>
    <source>
        <strain evidence="2">ATCC 19364 / DSM 1382 / NCIMB 9332 / VKM B-1759</strain>
    </source>
</reference>
<dbReference type="EMBL" id="CP006585">
    <property type="protein sequence ID" value="AGW12841.1"/>
    <property type="molecule type" value="Genomic_DNA"/>
</dbReference>
<accession>T2G9N4</accession>
<protein>
    <recommendedName>
        <fullName evidence="3">Phage protein</fullName>
    </recommendedName>
</protein>
<dbReference type="KEGG" id="dgg:DGI_0957"/>
<name>T2G9N4_MEGG1</name>
<dbReference type="InterPro" id="IPR014859">
    <property type="entry name" value="Phage_TAC_4"/>
</dbReference>
<dbReference type="eggNOG" id="ENOG5032I0F">
    <property type="taxonomic scope" value="Bacteria"/>
</dbReference>